<feature type="region of interest" description="Disordered" evidence="1">
    <location>
        <begin position="425"/>
        <end position="450"/>
    </location>
</feature>
<dbReference type="KEGG" id="gcr:GcLGCM259_2523"/>
<dbReference type="AlphaFoldDB" id="A0A5B7WY41"/>
<proteinExistence type="predicted"/>
<reference evidence="2 3" key="1">
    <citation type="submission" date="2018-12" db="EMBL/GenBank/DDBJ databases">
        <title>Complete Genome Sequence of Glutamicibacter creatinolyticus strain LGCM259,isolated from an abscess of a 12-year-old mare in Italy.</title>
        <authorList>
            <person name="Santos R.G."/>
            <person name="Silva A.L."/>
            <person name="Seyffert N."/>
            <person name="Castro T.L.P."/>
            <person name="Attili A.R."/>
            <person name="Rifici C."/>
            <person name="Mazzullo G."/>
            <person name="Brenig B."/>
            <person name="Venanzi F."/>
            <person name="Azevedo V."/>
        </authorList>
    </citation>
    <scope>NUCLEOTIDE SEQUENCE [LARGE SCALE GENOMIC DNA]</scope>
    <source>
        <strain evidence="2 3">LGCM 259</strain>
    </source>
</reference>
<organism evidence="2 3">
    <name type="scientific">Glutamicibacter creatinolyticus</name>
    <dbReference type="NCBI Taxonomy" id="162496"/>
    <lineage>
        <taxon>Bacteria</taxon>
        <taxon>Bacillati</taxon>
        <taxon>Actinomycetota</taxon>
        <taxon>Actinomycetes</taxon>
        <taxon>Micrococcales</taxon>
        <taxon>Micrococcaceae</taxon>
        <taxon>Glutamicibacter</taxon>
    </lineage>
</organism>
<feature type="compositionally biased region" description="Basic and acidic residues" evidence="1">
    <location>
        <begin position="425"/>
        <end position="441"/>
    </location>
</feature>
<keyword evidence="3" id="KW-1185">Reference proteome</keyword>
<sequence length="450" mass="49221">MGYEINYSEKDYAAAAHGCARAAEALHRVQQLLASTQGRILLSAAEARLTAAQAGLAPPLVHLTQLAELVQQGTAAANDAQGNAGELGTRVGQAMDNARAAEHRVVTLLALLSSPRTITEFVGEWWSTRGSPPRDSTERMLELLGALLRAPLDPFNQPDPHQRQVDEFLEDLTRVLDGNQQLPVQPIRIRHSEALPPLELDGGLEGYYRLQAEVLRQESRILVGKTLQDGEETFVVILPGTHGELGEQNPFDARGILDSLGQDSGNYIPPVLQALRQSGAREGSRIIFSGHSQGGVHAVNLAKNPLIGQKFKVQAVLTLGAPIGNVQLPQQIMALHVEDASDPVPGLDGRANRRRPRQLTVTFRGPENPGVLPKGTFGPGHTLQNYGNHLRQLQRQPARDLSPVLRGLRFEPGPMQLRGFTLRRIPPERPKTPTRRDENYRKLGQIAPPR</sequence>
<evidence type="ECO:0000313" key="2">
    <source>
        <dbReference type="EMBL" id="QCY48230.1"/>
    </source>
</evidence>
<name>A0A5B7WY41_9MICC</name>
<protein>
    <recommendedName>
        <fullName evidence="4">Fungal lipase-like domain-containing protein</fullName>
    </recommendedName>
</protein>
<dbReference type="RefSeq" id="WP_138926856.1">
    <property type="nucleotide sequence ID" value="NZ_CP034412.1"/>
</dbReference>
<dbReference type="SUPFAM" id="SSF53474">
    <property type="entry name" value="alpha/beta-Hydrolases"/>
    <property type="match status" value="1"/>
</dbReference>
<evidence type="ECO:0000313" key="3">
    <source>
        <dbReference type="Proteomes" id="UP000307000"/>
    </source>
</evidence>
<dbReference type="InterPro" id="IPR029058">
    <property type="entry name" value="AB_hydrolase_fold"/>
</dbReference>
<accession>A0A5B7WY41</accession>
<dbReference type="EMBL" id="CP034412">
    <property type="protein sequence ID" value="QCY48230.1"/>
    <property type="molecule type" value="Genomic_DNA"/>
</dbReference>
<dbReference type="Proteomes" id="UP000307000">
    <property type="component" value="Chromosome"/>
</dbReference>
<gene>
    <name evidence="2" type="ORF">GcLGCM259_2523</name>
</gene>
<evidence type="ECO:0000256" key="1">
    <source>
        <dbReference type="SAM" id="MobiDB-lite"/>
    </source>
</evidence>
<evidence type="ECO:0008006" key="4">
    <source>
        <dbReference type="Google" id="ProtNLM"/>
    </source>
</evidence>